<name>A0ABD5XH48_9EURY</name>
<gene>
    <name evidence="1" type="ORF">ACFQI8_14460</name>
</gene>
<evidence type="ECO:0000313" key="1">
    <source>
        <dbReference type="EMBL" id="MFC7130590.1"/>
    </source>
</evidence>
<reference evidence="1 2" key="1">
    <citation type="journal article" date="2019" name="Int. J. Syst. Evol. Microbiol.">
        <title>The Global Catalogue of Microorganisms (GCM) 10K type strain sequencing project: providing services to taxonomists for standard genome sequencing and annotation.</title>
        <authorList>
            <consortium name="The Broad Institute Genomics Platform"/>
            <consortium name="The Broad Institute Genome Sequencing Center for Infectious Disease"/>
            <person name="Wu L."/>
            <person name="Ma J."/>
        </authorList>
    </citation>
    <scope>NUCLEOTIDE SEQUENCE [LARGE SCALE GENOMIC DNA]</scope>
    <source>
        <strain evidence="1 2">DSM 26526</strain>
    </source>
</reference>
<proteinExistence type="predicted"/>
<comment type="caution">
    <text evidence="1">The sequence shown here is derived from an EMBL/GenBank/DDBJ whole genome shotgun (WGS) entry which is preliminary data.</text>
</comment>
<sequence length="147" mass="16972">MSVPGEENPALYRTLKDILERQAEVVSVWFEPDAIQKRYLACEIDPQRVVPSSGPEPPKLEVHWKLTPPHDEFRIDYADPNLDFHCGWHQDEDHNDLGSAHFQYQTASMETPHHEGVVFETESPPKLLWKCCEELFEDVIPTYTSGL</sequence>
<organism evidence="1 2">
    <name type="scientific">Haloferax chudinovii</name>
    <dbReference type="NCBI Taxonomy" id="1109010"/>
    <lineage>
        <taxon>Archaea</taxon>
        <taxon>Methanobacteriati</taxon>
        <taxon>Methanobacteriota</taxon>
        <taxon>Stenosarchaea group</taxon>
        <taxon>Halobacteria</taxon>
        <taxon>Halobacteriales</taxon>
        <taxon>Haloferacaceae</taxon>
        <taxon>Haloferax</taxon>
    </lineage>
</organism>
<accession>A0ABD5XH48</accession>
<dbReference type="RefSeq" id="WP_390245970.1">
    <property type="nucleotide sequence ID" value="NZ_JBHTAB010000008.1"/>
</dbReference>
<dbReference type="Proteomes" id="UP001596460">
    <property type="component" value="Unassembled WGS sequence"/>
</dbReference>
<keyword evidence="2" id="KW-1185">Reference proteome</keyword>
<dbReference type="AlphaFoldDB" id="A0ABD5XH48"/>
<dbReference type="EMBL" id="JBHTAB010000008">
    <property type="protein sequence ID" value="MFC7130590.1"/>
    <property type="molecule type" value="Genomic_DNA"/>
</dbReference>
<evidence type="ECO:0000313" key="2">
    <source>
        <dbReference type="Proteomes" id="UP001596460"/>
    </source>
</evidence>
<protein>
    <submittedName>
        <fullName evidence="1">Uncharacterized protein</fullName>
    </submittedName>
</protein>